<dbReference type="EMBL" id="DAEQIJ010000013">
    <property type="protein sequence ID" value="HBH2620824.1"/>
    <property type="molecule type" value="Genomic_DNA"/>
</dbReference>
<gene>
    <name evidence="3" type="ORF">KRQ00_002605</name>
</gene>
<keyword evidence="1" id="KW-0238">DNA-binding</keyword>
<evidence type="ECO:0000259" key="2">
    <source>
        <dbReference type="PROSITE" id="PS50943"/>
    </source>
</evidence>
<reference evidence="3" key="1">
    <citation type="journal article" date="2018" name="Genome Biol.">
        <title>SKESA: strategic k-mer extension for scrupulous assemblies.</title>
        <authorList>
            <person name="Souvorov A."/>
            <person name="Agarwala R."/>
            <person name="Lipman D.J."/>
        </authorList>
    </citation>
    <scope>NUCLEOTIDE SEQUENCE</scope>
    <source>
        <strain evidence="3">Clostridioides</strain>
    </source>
</reference>
<reference evidence="3" key="2">
    <citation type="submission" date="2021-06" db="EMBL/GenBank/DDBJ databases">
        <authorList>
            <consortium name="NCBI Pathogen Detection Project"/>
        </authorList>
    </citation>
    <scope>NUCLEOTIDE SEQUENCE</scope>
    <source>
        <strain evidence="3">Clostridioides</strain>
    </source>
</reference>
<dbReference type="InterPro" id="IPR001387">
    <property type="entry name" value="Cro/C1-type_HTH"/>
</dbReference>
<evidence type="ECO:0000256" key="1">
    <source>
        <dbReference type="ARBA" id="ARBA00023125"/>
    </source>
</evidence>
<sequence length="73" mass="8812">MYNSLVDFRNSKRMTQKEMAKKLGLTLTLYSKIELGIRNPSYNFLMKFKKAFKEVNIDEIFFENKSHEKCIRR</sequence>
<dbReference type="GO" id="GO:0003677">
    <property type="term" value="F:DNA binding"/>
    <property type="evidence" value="ECO:0007669"/>
    <property type="project" value="UniProtKB-KW"/>
</dbReference>
<dbReference type="PANTHER" id="PTHR46558:SF11">
    <property type="entry name" value="HTH-TYPE TRANSCRIPTIONAL REGULATOR XRE"/>
    <property type="match status" value="1"/>
</dbReference>
<dbReference type="PANTHER" id="PTHR46558">
    <property type="entry name" value="TRACRIPTIONAL REGULATORY PROTEIN-RELATED-RELATED"/>
    <property type="match status" value="1"/>
</dbReference>
<dbReference type="SMART" id="SM00530">
    <property type="entry name" value="HTH_XRE"/>
    <property type="match status" value="1"/>
</dbReference>
<dbReference type="CDD" id="cd00093">
    <property type="entry name" value="HTH_XRE"/>
    <property type="match status" value="1"/>
</dbReference>
<evidence type="ECO:0000313" key="3">
    <source>
        <dbReference type="EMBL" id="HBH2620824.1"/>
    </source>
</evidence>
<dbReference type="Proteomes" id="UP000879542">
    <property type="component" value="Unassembled WGS sequence"/>
</dbReference>
<dbReference type="PROSITE" id="PS50943">
    <property type="entry name" value="HTH_CROC1"/>
    <property type="match status" value="1"/>
</dbReference>
<protein>
    <submittedName>
        <fullName evidence="3">Helix-turn-helix transcriptional regulator</fullName>
    </submittedName>
</protein>
<dbReference type="Gene3D" id="1.10.260.40">
    <property type="entry name" value="lambda repressor-like DNA-binding domains"/>
    <property type="match status" value="1"/>
</dbReference>
<proteinExistence type="predicted"/>
<feature type="domain" description="HTH cro/C1-type" evidence="2">
    <location>
        <begin position="5"/>
        <end position="60"/>
    </location>
</feature>
<dbReference type="Pfam" id="PF01381">
    <property type="entry name" value="HTH_3"/>
    <property type="match status" value="1"/>
</dbReference>
<accession>A0A9P3YRS2</accession>
<evidence type="ECO:0000313" key="4">
    <source>
        <dbReference type="Proteomes" id="UP000879542"/>
    </source>
</evidence>
<dbReference type="AlphaFoldDB" id="A0A9P3YRS2"/>
<comment type="caution">
    <text evidence="3">The sequence shown here is derived from an EMBL/GenBank/DDBJ whole genome shotgun (WGS) entry which is preliminary data.</text>
</comment>
<name>A0A9P3YRS2_CLODI</name>
<dbReference type="InterPro" id="IPR010982">
    <property type="entry name" value="Lambda_DNA-bd_dom_sf"/>
</dbReference>
<organism evidence="3 4">
    <name type="scientific">Clostridioides difficile</name>
    <name type="common">Peptoclostridium difficile</name>
    <dbReference type="NCBI Taxonomy" id="1496"/>
    <lineage>
        <taxon>Bacteria</taxon>
        <taxon>Bacillati</taxon>
        <taxon>Bacillota</taxon>
        <taxon>Clostridia</taxon>
        <taxon>Peptostreptococcales</taxon>
        <taxon>Peptostreptococcaceae</taxon>
        <taxon>Clostridioides</taxon>
    </lineage>
</organism>
<dbReference type="RefSeq" id="WP_038809796.1">
    <property type="nucleotide sequence ID" value="NZ_BINB01000235.1"/>
</dbReference>
<dbReference type="SUPFAM" id="SSF47413">
    <property type="entry name" value="lambda repressor-like DNA-binding domains"/>
    <property type="match status" value="1"/>
</dbReference>